<protein>
    <submittedName>
        <fullName evidence="2">Uncharacterized protein</fullName>
    </submittedName>
</protein>
<organism evidence="2 3">
    <name type="scientific">Thelephora terrestris</name>
    <dbReference type="NCBI Taxonomy" id="56493"/>
    <lineage>
        <taxon>Eukaryota</taxon>
        <taxon>Fungi</taxon>
        <taxon>Dikarya</taxon>
        <taxon>Basidiomycota</taxon>
        <taxon>Agaricomycotina</taxon>
        <taxon>Agaricomycetes</taxon>
        <taxon>Thelephorales</taxon>
        <taxon>Thelephoraceae</taxon>
        <taxon>Thelephora</taxon>
    </lineage>
</organism>
<dbReference type="AlphaFoldDB" id="A0A9P6L641"/>
<evidence type="ECO:0000313" key="2">
    <source>
        <dbReference type="EMBL" id="KAF9784360.1"/>
    </source>
</evidence>
<evidence type="ECO:0000313" key="3">
    <source>
        <dbReference type="Proteomes" id="UP000736335"/>
    </source>
</evidence>
<comment type="caution">
    <text evidence="2">The sequence shown here is derived from an EMBL/GenBank/DDBJ whole genome shotgun (WGS) entry which is preliminary data.</text>
</comment>
<proteinExistence type="predicted"/>
<reference evidence="2" key="2">
    <citation type="submission" date="2020-11" db="EMBL/GenBank/DDBJ databases">
        <authorList>
            <consortium name="DOE Joint Genome Institute"/>
            <person name="Kuo A."/>
            <person name="Miyauchi S."/>
            <person name="Kiss E."/>
            <person name="Drula E."/>
            <person name="Kohler A."/>
            <person name="Sanchez-Garcia M."/>
            <person name="Andreopoulos B."/>
            <person name="Barry K.W."/>
            <person name="Bonito G."/>
            <person name="Buee M."/>
            <person name="Carver A."/>
            <person name="Chen C."/>
            <person name="Cichocki N."/>
            <person name="Clum A."/>
            <person name="Culley D."/>
            <person name="Crous P.W."/>
            <person name="Fauchery L."/>
            <person name="Girlanda M."/>
            <person name="Hayes R."/>
            <person name="Keri Z."/>
            <person name="Labutti K."/>
            <person name="Lipzen A."/>
            <person name="Lombard V."/>
            <person name="Magnuson J."/>
            <person name="Maillard F."/>
            <person name="Morin E."/>
            <person name="Murat C."/>
            <person name="Nolan M."/>
            <person name="Ohm R."/>
            <person name="Pangilinan J."/>
            <person name="Pereira M."/>
            <person name="Perotto S."/>
            <person name="Peter M."/>
            <person name="Riley R."/>
            <person name="Sitrit Y."/>
            <person name="Stielow B."/>
            <person name="Szollosi G."/>
            <person name="Zifcakova L."/>
            <person name="Stursova M."/>
            <person name="Spatafora J.W."/>
            <person name="Tedersoo L."/>
            <person name="Vaario L.-M."/>
            <person name="Yamada A."/>
            <person name="Yan M."/>
            <person name="Wang P."/>
            <person name="Xu J."/>
            <person name="Bruns T."/>
            <person name="Baldrian P."/>
            <person name="Vilgalys R."/>
            <person name="Henrissat B."/>
            <person name="Grigoriev I.V."/>
            <person name="Hibbett D."/>
            <person name="Nagy L.G."/>
            <person name="Martin F.M."/>
        </authorList>
    </citation>
    <scope>NUCLEOTIDE SEQUENCE</scope>
    <source>
        <strain evidence="2">UH-Tt-Lm1</strain>
    </source>
</reference>
<gene>
    <name evidence="2" type="ORF">BJ322DRAFT_1021136</name>
</gene>
<evidence type="ECO:0000256" key="1">
    <source>
        <dbReference type="SAM" id="MobiDB-lite"/>
    </source>
</evidence>
<sequence length="280" mass="31617">MTPEYLASDDVSYPWPPSPSDSLNVLQSSLPPAETIDPRMLYDNPQFLNLQYDASQSPLAFPERGLYRLSSPVPSSSTPGGAWMDYTSDDATPGPASPVLVYRGAPNAMPRYCICDRGCGRGACIPQRDYDRQRTDPLTEGDLQEMILFSVGGKCGYPLADALKKRYTGLDGRDSKVFVGFKSSISIRLEWLPYEKWTRQIRTLNWRKEADNITLAKLATEVAKRMKIFFEEMKGKEADRSYYEYRVQSGVIDMDHLELVGLKRVAKASYMPHFRLITPS</sequence>
<name>A0A9P6L641_9AGAM</name>
<dbReference type="OrthoDB" id="3269405at2759"/>
<keyword evidence="3" id="KW-1185">Reference proteome</keyword>
<accession>A0A9P6L641</accession>
<feature type="region of interest" description="Disordered" evidence="1">
    <location>
        <begin position="1"/>
        <end position="22"/>
    </location>
</feature>
<dbReference type="Proteomes" id="UP000736335">
    <property type="component" value="Unassembled WGS sequence"/>
</dbReference>
<reference evidence="2" key="1">
    <citation type="journal article" date="2020" name="Nat. Commun.">
        <title>Large-scale genome sequencing of mycorrhizal fungi provides insights into the early evolution of symbiotic traits.</title>
        <authorList>
            <person name="Miyauchi S."/>
            <person name="Kiss E."/>
            <person name="Kuo A."/>
            <person name="Drula E."/>
            <person name="Kohler A."/>
            <person name="Sanchez-Garcia M."/>
            <person name="Morin E."/>
            <person name="Andreopoulos B."/>
            <person name="Barry K.W."/>
            <person name="Bonito G."/>
            <person name="Buee M."/>
            <person name="Carver A."/>
            <person name="Chen C."/>
            <person name="Cichocki N."/>
            <person name="Clum A."/>
            <person name="Culley D."/>
            <person name="Crous P.W."/>
            <person name="Fauchery L."/>
            <person name="Girlanda M."/>
            <person name="Hayes R.D."/>
            <person name="Keri Z."/>
            <person name="LaButti K."/>
            <person name="Lipzen A."/>
            <person name="Lombard V."/>
            <person name="Magnuson J."/>
            <person name="Maillard F."/>
            <person name="Murat C."/>
            <person name="Nolan M."/>
            <person name="Ohm R.A."/>
            <person name="Pangilinan J."/>
            <person name="Pereira M.F."/>
            <person name="Perotto S."/>
            <person name="Peter M."/>
            <person name="Pfister S."/>
            <person name="Riley R."/>
            <person name="Sitrit Y."/>
            <person name="Stielow J.B."/>
            <person name="Szollosi G."/>
            <person name="Zifcakova L."/>
            <person name="Stursova M."/>
            <person name="Spatafora J.W."/>
            <person name="Tedersoo L."/>
            <person name="Vaario L.M."/>
            <person name="Yamada A."/>
            <person name="Yan M."/>
            <person name="Wang P."/>
            <person name="Xu J."/>
            <person name="Bruns T."/>
            <person name="Baldrian P."/>
            <person name="Vilgalys R."/>
            <person name="Dunand C."/>
            <person name="Henrissat B."/>
            <person name="Grigoriev I.V."/>
            <person name="Hibbett D."/>
            <person name="Nagy L.G."/>
            <person name="Martin F.M."/>
        </authorList>
    </citation>
    <scope>NUCLEOTIDE SEQUENCE</scope>
    <source>
        <strain evidence="2">UH-Tt-Lm1</strain>
    </source>
</reference>
<dbReference type="EMBL" id="WIUZ02000008">
    <property type="protein sequence ID" value="KAF9784360.1"/>
    <property type="molecule type" value="Genomic_DNA"/>
</dbReference>